<name>A0A6C0E269_9ZZZZ</name>
<evidence type="ECO:0000313" key="1">
    <source>
        <dbReference type="EMBL" id="QHT22623.1"/>
    </source>
</evidence>
<dbReference type="EMBL" id="MN739715">
    <property type="protein sequence ID" value="QHT22623.1"/>
    <property type="molecule type" value="Genomic_DNA"/>
</dbReference>
<dbReference type="Gene3D" id="1.10.472.170">
    <property type="match status" value="1"/>
</dbReference>
<proteinExistence type="predicted"/>
<organism evidence="1">
    <name type="scientific">viral metagenome</name>
    <dbReference type="NCBI Taxonomy" id="1070528"/>
    <lineage>
        <taxon>unclassified sequences</taxon>
        <taxon>metagenomes</taxon>
        <taxon>organismal metagenomes</taxon>
    </lineage>
</organism>
<sequence>MSDYALFDDALKEYENKNLHDIKVDDIKVDDTKVDDICDHINVSEENGFICCSDCGIEIDKNIYQDKEWRFYGQSDNKRISDPNRVHLRKMEERNIFKDVENMGFSDKIVYFANQIYLQVTNGQIFRGNSRKSLIFACMFHSFKIHKLPQTHEKLLSTFEISRKSALRGIKYVNLNTPKDSNIHTTYITPINLVEEIMDKFSATPSQKSEVFNLYEKIKNKSSKINRSRPQSVASGLVFSWICMKNLDISIKEFAKKTELSELTILKIAKEISIILNIPFLV</sequence>
<protein>
    <recommendedName>
        <fullName evidence="2">Transcription factor TFIIB cyclin-like domain-containing protein</fullName>
    </recommendedName>
</protein>
<dbReference type="CDD" id="cd00043">
    <property type="entry name" value="CYCLIN_SF"/>
    <property type="match status" value="2"/>
</dbReference>
<evidence type="ECO:0008006" key="2">
    <source>
        <dbReference type="Google" id="ProtNLM"/>
    </source>
</evidence>
<reference evidence="1" key="1">
    <citation type="journal article" date="2020" name="Nature">
        <title>Giant virus diversity and host interactions through global metagenomics.</title>
        <authorList>
            <person name="Schulz F."/>
            <person name="Roux S."/>
            <person name="Paez-Espino D."/>
            <person name="Jungbluth S."/>
            <person name="Walsh D.A."/>
            <person name="Denef V.J."/>
            <person name="McMahon K.D."/>
            <person name="Konstantinidis K.T."/>
            <person name="Eloe-Fadrosh E.A."/>
            <person name="Kyrpides N.C."/>
            <person name="Woyke T."/>
        </authorList>
    </citation>
    <scope>NUCLEOTIDE SEQUENCE</scope>
    <source>
        <strain evidence="1">GVMAG-M-3300023179-111</strain>
    </source>
</reference>
<dbReference type="InterPro" id="IPR036915">
    <property type="entry name" value="Cyclin-like_sf"/>
</dbReference>
<dbReference type="AlphaFoldDB" id="A0A6C0E269"/>
<accession>A0A6C0E269</accession>
<dbReference type="SUPFAM" id="SSF47954">
    <property type="entry name" value="Cyclin-like"/>
    <property type="match status" value="2"/>
</dbReference>